<dbReference type="Proteomes" id="UP000191931">
    <property type="component" value="Unassembled WGS sequence"/>
</dbReference>
<evidence type="ECO:0000259" key="1">
    <source>
        <dbReference type="Pfam" id="PF01882"/>
    </source>
</evidence>
<feature type="domain" description="DUF58" evidence="1">
    <location>
        <begin position="42"/>
        <end position="249"/>
    </location>
</feature>
<dbReference type="EMBL" id="FWEV01000147">
    <property type="protein sequence ID" value="SLM30533.1"/>
    <property type="molecule type" value="Genomic_DNA"/>
</dbReference>
<dbReference type="PANTHER" id="PTHR33608:SF6">
    <property type="entry name" value="BLL2464 PROTEIN"/>
    <property type="match status" value="1"/>
</dbReference>
<dbReference type="Pfam" id="PF01882">
    <property type="entry name" value="DUF58"/>
    <property type="match status" value="1"/>
</dbReference>
<reference evidence="2 3" key="1">
    <citation type="submission" date="2017-03" db="EMBL/GenBank/DDBJ databases">
        <authorList>
            <person name="Afonso C.L."/>
            <person name="Miller P.J."/>
            <person name="Scott M.A."/>
            <person name="Spackman E."/>
            <person name="Goraichik I."/>
            <person name="Dimitrov K.M."/>
            <person name="Suarez D.L."/>
            <person name="Swayne D.E."/>
        </authorList>
    </citation>
    <scope>NUCLEOTIDE SEQUENCE [LARGE SCALE GENOMIC DNA]</scope>
    <source>
        <strain evidence="2">PRJEB14757</strain>
    </source>
</reference>
<dbReference type="OrthoDB" id="9776116at2"/>
<sequence>MIPAEIIKKIKRIHIKGSRTVNTMMAGQYKSVFKGSGIEFEEVRDYSPGDDVKAIDWKVSARLGKPFVKRYREERESIVMLLVDMSRSLHFGTFSGMKLEKAAEVASVLAFSAIKNNDKVGVLFFTDRVEKYIPPKKGASHVWRLIKEIFTFEPCGKGTDLVAALEYLSSVSRKRTFSFIISDFISHDPAKALRTASRRHELIGVLISDKGEFCLPEKGFVYLTCFETGRKLLLDASSKTVQKFYTDRKNIHYSKVMECLKSSKIDCIEISTQDSVSDTLTRYFNYREKKMR</sequence>
<dbReference type="Gene3D" id="3.40.50.410">
    <property type="entry name" value="von Willebrand factor, type A domain"/>
    <property type="match status" value="1"/>
</dbReference>
<dbReference type="RefSeq" id="WP_080808659.1">
    <property type="nucleotide sequence ID" value="NZ_LT828562.1"/>
</dbReference>
<gene>
    <name evidence="2" type="ORF">MTBBW1_2300005</name>
</gene>
<accession>A0A1W1HDM4</accession>
<dbReference type="InterPro" id="IPR036465">
    <property type="entry name" value="vWFA_dom_sf"/>
</dbReference>
<dbReference type="STRING" id="1246637.MTBBW1_2300005"/>
<name>A0A1W1HDM4_9BACT</name>
<dbReference type="PANTHER" id="PTHR33608">
    <property type="entry name" value="BLL2464 PROTEIN"/>
    <property type="match status" value="1"/>
</dbReference>
<dbReference type="AlphaFoldDB" id="A0A1W1HDM4"/>
<organism evidence="2 3">
    <name type="scientific">Desulfamplus magnetovallimortis</name>
    <dbReference type="NCBI Taxonomy" id="1246637"/>
    <lineage>
        <taxon>Bacteria</taxon>
        <taxon>Pseudomonadati</taxon>
        <taxon>Thermodesulfobacteriota</taxon>
        <taxon>Desulfobacteria</taxon>
        <taxon>Desulfobacterales</taxon>
        <taxon>Desulfobacteraceae</taxon>
        <taxon>Desulfamplus</taxon>
    </lineage>
</organism>
<evidence type="ECO:0000313" key="2">
    <source>
        <dbReference type="EMBL" id="SLM30533.1"/>
    </source>
</evidence>
<protein>
    <recommendedName>
        <fullName evidence="1">DUF58 domain-containing protein</fullName>
    </recommendedName>
</protein>
<keyword evidence="3" id="KW-1185">Reference proteome</keyword>
<proteinExistence type="predicted"/>
<dbReference type="SUPFAM" id="SSF53300">
    <property type="entry name" value="vWA-like"/>
    <property type="match status" value="1"/>
</dbReference>
<evidence type="ECO:0000313" key="3">
    <source>
        <dbReference type="Proteomes" id="UP000191931"/>
    </source>
</evidence>
<dbReference type="InterPro" id="IPR002881">
    <property type="entry name" value="DUF58"/>
</dbReference>